<evidence type="ECO:0000256" key="2">
    <source>
        <dbReference type="ARBA" id="ARBA00022980"/>
    </source>
</evidence>
<protein>
    <submittedName>
        <fullName evidence="5">28S ribosomal protein S9, mitochondrial</fullName>
    </submittedName>
</protein>
<dbReference type="eggNOG" id="KOG1697">
    <property type="taxonomic scope" value="Eukaryota"/>
</dbReference>
<dbReference type="GO" id="GO:0003735">
    <property type="term" value="F:structural constituent of ribosome"/>
    <property type="evidence" value="ECO:0007669"/>
    <property type="project" value="InterPro"/>
</dbReference>
<dbReference type="PANTHER" id="PTHR21569">
    <property type="entry name" value="RIBOSOMAL PROTEIN S9"/>
    <property type="match status" value="1"/>
</dbReference>
<dbReference type="Gene3D" id="3.30.230.10">
    <property type="match status" value="1"/>
</dbReference>
<evidence type="ECO:0000256" key="4">
    <source>
        <dbReference type="SAM" id="SignalP"/>
    </source>
</evidence>
<comment type="similarity">
    <text evidence="1">Belongs to the universal ribosomal protein uS9 family.</text>
</comment>
<evidence type="ECO:0000256" key="3">
    <source>
        <dbReference type="ARBA" id="ARBA00023274"/>
    </source>
</evidence>
<sequence length="91" mass="10347">MYNFFFQLLFPLIFTNMIGMVDVEATVTSGGPSGQSGAIRWGIACGLRSFVSQDMVDKMRIAGLLQLDYRKHERKKPGQAGARKKYTWKKR</sequence>
<dbReference type="PANTHER" id="PTHR21569:SF1">
    <property type="entry name" value="SMALL RIBOSOMAL SUBUNIT PROTEIN US9M"/>
    <property type="match status" value="1"/>
</dbReference>
<keyword evidence="2 5" id="KW-0689">Ribosomal protein</keyword>
<dbReference type="Pfam" id="PF00380">
    <property type="entry name" value="Ribosomal_S9"/>
    <property type="match status" value="1"/>
</dbReference>
<accession>A0A067RFS2</accession>
<feature type="chain" id="PRO_5001645159" evidence="4">
    <location>
        <begin position="26"/>
        <end position="91"/>
    </location>
</feature>
<evidence type="ECO:0000313" key="5">
    <source>
        <dbReference type="EMBL" id="KDR22602.1"/>
    </source>
</evidence>
<dbReference type="InterPro" id="IPR020568">
    <property type="entry name" value="Ribosomal_Su5_D2-typ_SF"/>
</dbReference>
<dbReference type="AlphaFoldDB" id="A0A067RFS2"/>
<dbReference type="GO" id="GO:0006412">
    <property type="term" value="P:translation"/>
    <property type="evidence" value="ECO:0007669"/>
    <property type="project" value="InterPro"/>
</dbReference>
<organism evidence="5 6">
    <name type="scientific">Zootermopsis nevadensis</name>
    <name type="common">Dampwood termite</name>
    <dbReference type="NCBI Taxonomy" id="136037"/>
    <lineage>
        <taxon>Eukaryota</taxon>
        <taxon>Metazoa</taxon>
        <taxon>Ecdysozoa</taxon>
        <taxon>Arthropoda</taxon>
        <taxon>Hexapoda</taxon>
        <taxon>Insecta</taxon>
        <taxon>Pterygota</taxon>
        <taxon>Neoptera</taxon>
        <taxon>Polyneoptera</taxon>
        <taxon>Dictyoptera</taxon>
        <taxon>Blattodea</taxon>
        <taxon>Blattoidea</taxon>
        <taxon>Termitoidae</taxon>
        <taxon>Termopsidae</taxon>
        <taxon>Zootermopsis</taxon>
    </lineage>
</organism>
<dbReference type="Proteomes" id="UP000027135">
    <property type="component" value="Unassembled WGS sequence"/>
</dbReference>
<keyword evidence="3" id="KW-0687">Ribonucleoprotein</keyword>
<dbReference type="EMBL" id="KK852498">
    <property type="protein sequence ID" value="KDR22602.1"/>
    <property type="molecule type" value="Genomic_DNA"/>
</dbReference>
<dbReference type="InterPro" id="IPR014721">
    <property type="entry name" value="Ribsml_uS5_D2-typ_fold_subgr"/>
</dbReference>
<dbReference type="SUPFAM" id="SSF54211">
    <property type="entry name" value="Ribosomal protein S5 domain 2-like"/>
    <property type="match status" value="1"/>
</dbReference>
<dbReference type="GO" id="GO:0005763">
    <property type="term" value="C:mitochondrial small ribosomal subunit"/>
    <property type="evidence" value="ECO:0007669"/>
    <property type="project" value="TreeGrafter"/>
</dbReference>
<dbReference type="STRING" id="136037.A0A067RFS2"/>
<reference evidence="5 6" key="1">
    <citation type="journal article" date="2014" name="Nat. Commun.">
        <title>Molecular traces of alternative social organization in a termite genome.</title>
        <authorList>
            <person name="Terrapon N."/>
            <person name="Li C."/>
            <person name="Robertson H.M."/>
            <person name="Ji L."/>
            <person name="Meng X."/>
            <person name="Booth W."/>
            <person name="Chen Z."/>
            <person name="Childers C.P."/>
            <person name="Glastad K.M."/>
            <person name="Gokhale K."/>
            <person name="Gowin J."/>
            <person name="Gronenberg W."/>
            <person name="Hermansen R.A."/>
            <person name="Hu H."/>
            <person name="Hunt B.G."/>
            <person name="Huylmans A.K."/>
            <person name="Khalil S.M."/>
            <person name="Mitchell R.D."/>
            <person name="Munoz-Torres M.C."/>
            <person name="Mustard J.A."/>
            <person name="Pan H."/>
            <person name="Reese J.T."/>
            <person name="Scharf M.E."/>
            <person name="Sun F."/>
            <person name="Vogel H."/>
            <person name="Xiao J."/>
            <person name="Yang W."/>
            <person name="Yang Z."/>
            <person name="Yang Z."/>
            <person name="Zhou J."/>
            <person name="Zhu J."/>
            <person name="Brent C.S."/>
            <person name="Elsik C.G."/>
            <person name="Goodisman M.A."/>
            <person name="Liberles D.A."/>
            <person name="Roe R.M."/>
            <person name="Vargo E.L."/>
            <person name="Vilcinskas A."/>
            <person name="Wang J."/>
            <person name="Bornberg-Bauer E."/>
            <person name="Korb J."/>
            <person name="Zhang G."/>
            <person name="Liebig J."/>
        </authorList>
    </citation>
    <scope>NUCLEOTIDE SEQUENCE [LARGE SCALE GENOMIC DNA]</scope>
    <source>
        <tissue evidence="5">Whole organism</tissue>
    </source>
</reference>
<evidence type="ECO:0000256" key="1">
    <source>
        <dbReference type="ARBA" id="ARBA00005251"/>
    </source>
</evidence>
<dbReference type="OMA" id="NEYFARD"/>
<keyword evidence="6" id="KW-1185">Reference proteome</keyword>
<dbReference type="GO" id="GO:0003723">
    <property type="term" value="F:RNA binding"/>
    <property type="evidence" value="ECO:0007669"/>
    <property type="project" value="TreeGrafter"/>
</dbReference>
<evidence type="ECO:0000313" key="6">
    <source>
        <dbReference type="Proteomes" id="UP000027135"/>
    </source>
</evidence>
<dbReference type="InterPro" id="IPR000754">
    <property type="entry name" value="Ribosomal_uS9"/>
</dbReference>
<keyword evidence="4" id="KW-0732">Signal</keyword>
<feature type="signal peptide" evidence="4">
    <location>
        <begin position="1"/>
        <end position="25"/>
    </location>
</feature>
<name>A0A067RFS2_ZOONE</name>
<gene>
    <name evidence="5" type="ORF">L798_12732</name>
</gene>
<dbReference type="InParanoid" id="A0A067RFS2"/>
<proteinExistence type="inferred from homology"/>